<accession>A0A1G9I942</accession>
<dbReference type="OrthoDB" id="8096613at2"/>
<dbReference type="Proteomes" id="UP000199382">
    <property type="component" value="Unassembled WGS sequence"/>
</dbReference>
<evidence type="ECO:0000313" key="3">
    <source>
        <dbReference type="Proteomes" id="UP000199382"/>
    </source>
</evidence>
<dbReference type="InterPro" id="IPR009506">
    <property type="entry name" value="YjiS-like"/>
</dbReference>
<organism evidence="2 3">
    <name type="scientific">Aliiruegeria lutimaris</name>
    <dbReference type="NCBI Taxonomy" id="571298"/>
    <lineage>
        <taxon>Bacteria</taxon>
        <taxon>Pseudomonadati</taxon>
        <taxon>Pseudomonadota</taxon>
        <taxon>Alphaproteobacteria</taxon>
        <taxon>Rhodobacterales</taxon>
        <taxon>Roseobacteraceae</taxon>
        <taxon>Aliiruegeria</taxon>
    </lineage>
</organism>
<dbReference type="AlphaFoldDB" id="A0A1G9I942"/>
<evidence type="ECO:0000313" key="2">
    <source>
        <dbReference type="EMBL" id="SDL21770.1"/>
    </source>
</evidence>
<sequence>MQQILDTRITAHHPARASFAARLFRRVLDADHRYRERLALEKLSDEQLHDIGKSRAELARMMRKGNRA</sequence>
<name>A0A1G9I942_9RHOB</name>
<dbReference type="Pfam" id="PF06568">
    <property type="entry name" value="YjiS-like"/>
    <property type="match status" value="1"/>
</dbReference>
<proteinExistence type="predicted"/>
<reference evidence="2 3" key="1">
    <citation type="submission" date="2016-10" db="EMBL/GenBank/DDBJ databases">
        <authorList>
            <person name="de Groot N.N."/>
        </authorList>
    </citation>
    <scope>NUCLEOTIDE SEQUENCE [LARGE SCALE GENOMIC DNA]</scope>
    <source>
        <strain evidence="2 3">DSM 25294</strain>
    </source>
</reference>
<feature type="domain" description="YjiS-like" evidence="1">
    <location>
        <begin position="25"/>
        <end position="58"/>
    </location>
</feature>
<dbReference type="EMBL" id="FNEK01000073">
    <property type="protein sequence ID" value="SDL21770.1"/>
    <property type="molecule type" value="Genomic_DNA"/>
</dbReference>
<gene>
    <name evidence="2" type="ORF">SAMN04488026_107310</name>
</gene>
<protein>
    <recommendedName>
        <fullName evidence="1">YjiS-like domain-containing protein</fullName>
    </recommendedName>
</protein>
<evidence type="ECO:0000259" key="1">
    <source>
        <dbReference type="Pfam" id="PF06568"/>
    </source>
</evidence>
<dbReference type="STRING" id="571298.SAMN04488026_107310"/>
<dbReference type="RefSeq" id="WP_093162920.1">
    <property type="nucleotide sequence ID" value="NZ_FNEK01000073.1"/>
</dbReference>
<keyword evidence="3" id="KW-1185">Reference proteome</keyword>